<dbReference type="PRINTS" id="PR00838">
    <property type="entry name" value="V5ALLERGEN"/>
</dbReference>
<evidence type="ECO:0000313" key="6">
    <source>
        <dbReference type="RefSeq" id="XP_022938296.1"/>
    </source>
</evidence>
<sequence length="183" mass="20990">MAPSHVLSAVVAASSLSLLFLAATVETLTLPVATNALAPFLTNRRRTYREEFLEMHNKYRGMVNLPPLTWDRNLTRYARRWGAKRAVDCKIVHSFGPYGENMFWGRLDHWTPSKVVESWGEEGQHYHMNNNQCDAGQMCGHYTQIIWKETLRLGCARIRCLNGEFLVICEYDPPGNYVSEKPI</sequence>
<keyword evidence="3" id="KW-0732">Signal</keyword>
<dbReference type="Proteomes" id="UP000504609">
    <property type="component" value="Unplaced"/>
</dbReference>
<evidence type="ECO:0000313" key="5">
    <source>
        <dbReference type="Proteomes" id="UP000504609"/>
    </source>
</evidence>
<dbReference type="InterPro" id="IPR001283">
    <property type="entry name" value="CRISP-related"/>
</dbReference>
<dbReference type="AlphaFoldDB" id="A0A6J1FCR5"/>
<feature type="domain" description="SCP" evidence="4">
    <location>
        <begin position="47"/>
        <end position="179"/>
    </location>
</feature>
<organism evidence="5 6">
    <name type="scientific">Cucurbita moschata</name>
    <name type="common">Winter crookneck squash</name>
    <name type="synonym">Cucurbita pepo var. moschata</name>
    <dbReference type="NCBI Taxonomy" id="3662"/>
    <lineage>
        <taxon>Eukaryota</taxon>
        <taxon>Viridiplantae</taxon>
        <taxon>Streptophyta</taxon>
        <taxon>Embryophyta</taxon>
        <taxon>Tracheophyta</taxon>
        <taxon>Spermatophyta</taxon>
        <taxon>Magnoliopsida</taxon>
        <taxon>eudicotyledons</taxon>
        <taxon>Gunneridae</taxon>
        <taxon>Pentapetalae</taxon>
        <taxon>rosids</taxon>
        <taxon>fabids</taxon>
        <taxon>Cucurbitales</taxon>
        <taxon>Cucurbitaceae</taxon>
        <taxon>Cucurbiteae</taxon>
        <taxon>Cucurbita</taxon>
    </lineage>
</organism>
<accession>A0A6J1FCR5</accession>
<dbReference type="SUPFAM" id="SSF55797">
    <property type="entry name" value="PR-1-like"/>
    <property type="match status" value="1"/>
</dbReference>
<dbReference type="SMART" id="SM00198">
    <property type="entry name" value="SCP"/>
    <property type="match status" value="1"/>
</dbReference>
<evidence type="ECO:0000256" key="1">
    <source>
        <dbReference type="ARBA" id="ARBA00003143"/>
    </source>
</evidence>
<evidence type="ECO:0000256" key="3">
    <source>
        <dbReference type="SAM" id="SignalP"/>
    </source>
</evidence>
<dbReference type="KEGG" id="cmos:111444426"/>
<keyword evidence="2" id="KW-0568">Pathogenesis-related protein</keyword>
<dbReference type="InterPro" id="IPR035940">
    <property type="entry name" value="CAP_sf"/>
</dbReference>
<proteinExistence type="predicted"/>
<feature type="chain" id="PRO_5026904425" evidence="3">
    <location>
        <begin position="28"/>
        <end position="183"/>
    </location>
</feature>
<dbReference type="RefSeq" id="XP_022938296.1">
    <property type="nucleotide sequence ID" value="XM_023082528.1"/>
</dbReference>
<dbReference type="GeneID" id="111444426"/>
<dbReference type="InterPro" id="IPR018244">
    <property type="entry name" value="Allrgn_V5/Tpx1_CS"/>
</dbReference>
<dbReference type="FunFam" id="3.40.33.10:FF:000004">
    <property type="entry name" value="CAP, cysteine-rich secretory protein, antigen 5"/>
    <property type="match status" value="1"/>
</dbReference>
<dbReference type="PROSITE" id="PS01009">
    <property type="entry name" value="CRISP_1"/>
    <property type="match status" value="1"/>
</dbReference>
<evidence type="ECO:0000259" key="4">
    <source>
        <dbReference type="SMART" id="SM00198"/>
    </source>
</evidence>
<keyword evidence="2" id="KW-0611">Plant defense</keyword>
<dbReference type="GO" id="GO:0005576">
    <property type="term" value="C:extracellular region"/>
    <property type="evidence" value="ECO:0007669"/>
    <property type="project" value="InterPro"/>
</dbReference>
<reference evidence="6" key="1">
    <citation type="submission" date="2025-08" db="UniProtKB">
        <authorList>
            <consortium name="RefSeq"/>
        </authorList>
    </citation>
    <scope>IDENTIFICATION</scope>
    <source>
        <tissue evidence="6">Young leaves</tissue>
    </source>
</reference>
<dbReference type="InterPro" id="IPR014044">
    <property type="entry name" value="CAP_dom"/>
</dbReference>
<gene>
    <name evidence="6" type="primary">LOC111444426</name>
</gene>
<feature type="signal peptide" evidence="3">
    <location>
        <begin position="1"/>
        <end position="27"/>
    </location>
</feature>
<name>A0A6J1FCR5_CUCMO</name>
<dbReference type="Pfam" id="PF00188">
    <property type="entry name" value="CAP"/>
    <property type="match status" value="1"/>
</dbReference>
<dbReference type="PANTHER" id="PTHR10334">
    <property type="entry name" value="CYSTEINE-RICH SECRETORY PROTEIN-RELATED"/>
    <property type="match status" value="1"/>
</dbReference>
<dbReference type="Gene3D" id="3.40.33.10">
    <property type="entry name" value="CAP"/>
    <property type="match status" value="1"/>
</dbReference>
<keyword evidence="5" id="KW-1185">Reference proteome</keyword>
<dbReference type="PRINTS" id="PR00837">
    <property type="entry name" value="V5TPXLIKE"/>
</dbReference>
<protein>
    <submittedName>
        <fullName evidence="6">Pathogenesis-related protein 1C-like</fullName>
    </submittedName>
</protein>
<dbReference type="InterPro" id="IPR002413">
    <property type="entry name" value="V5_allergen-like"/>
</dbReference>
<comment type="function">
    <text evidence="1">Probably involved in the defense reaction of plants against pathogens.</text>
</comment>
<dbReference type="CDD" id="cd05381">
    <property type="entry name" value="CAP_PR-1"/>
    <property type="match status" value="1"/>
</dbReference>
<evidence type="ECO:0000256" key="2">
    <source>
        <dbReference type="ARBA" id="ARBA00023265"/>
    </source>
</evidence>